<organism evidence="1">
    <name type="scientific">Sipha flava</name>
    <name type="common">yellow sugarcane aphid</name>
    <dbReference type="NCBI Taxonomy" id="143950"/>
    <lineage>
        <taxon>Eukaryota</taxon>
        <taxon>Metazoa</taxon>
        <taxon>Ecdysozoa</taxon>
        <taxon>Arthropoda</taxon>
        <taxon>Hexapoda</taxon>
        <taxon>Insecta</taxon>
        <taxon>Pterygota</taxon>
        <taxon>Neoptera</taxon>
        <taxon>Paraneoptera</taxon>
        <taxon>Hemiptera</taxon>
        <taxon>Sternorrhyncha</taxon>
        <taxon>Aphidomorpha</taxon>
        <taxon>Aphidoidea</taxon>
        <taxon>Aphididae</taxon>
        <taxon>Sipha</taxon>
    </lineage>
</organism>
<reference evidence="1" key="1">
    <citation type="submission" date="2018-04" db="EMBL/GenBank/DDBJ databases">
        <title>Transcriptome assembly of Sipha flava.</title>
        <authorList>
            <person name="Scully E.D."/>
            <person name="Geib S.M."/>
            <person name="Palmer N.A."/>
            <person name="Koch K."/>
            <person name="Bradshaw J."/>
            <person name="Heng-Moss T."/>
            <person name="Sarath G."/>
        </authorList>
    </citation>
    <scope>NUCLEOTIDE SEQUENCE</scope>
</reference>
<proteinExistence type="predicted"/>
<dbReference type="AlphaFoldDB" id="A0A2S2Q1S3"/>
<accession>A0A2S2Q1S3</accession>
<protein>
    <submittedName>
        <fullName evidence="1">Uncharacterized protein</fullName>
    </submittedName>
</protein>
<sequence>MSCDLTPANYQPNTLGEGNDAEDFCPIISSEMFEINSTRMQSEENRQICLDGELEISLVDSVLPCVQALMQQSEMSKIEADHKKLETKIHLNNIKLYKLMMYINELISINEKHRQTDATIDDSKYTDSYKESDNVGCNAPAVTDSTCTFPECVCRLIESKNVVTQVANDSHSNCENNDQSQHLYESFKQTKQRTDTFDSVPIEPNPCPPLKNLLEEKMNRSRAKRLTKSNNLYKVNDEQCIQKECDQTTECCTHCRVRSILDRITSINQNDQLLSLMNKCRGKR</sequence>
<name>A0A2S2Q1S3_9HEMI</name>
<evidence type="ECO:0000313" key="1">
    <source>
        <dbReference type="EMBL" id="MBY71604.1"/>
    </source>
</evidence>
<dbReference type="EMBL" id="GGMS01002401">
    <property type="protein sequence ID" value="MBY71604.1"/>
    <property type="molecule type" value="Transcribed_RNA"/>
</dbReference>
<gene>
    <name evidence="1" type="ORF">g.11005</name>
</gene>